<gene>
    <name evidence="5" type="ORF">PPERSA_10605</name>
</gene>
<evidence type="ECO:0000256" key="1">
    <source>
        <dbReference type="ARBA" id="ARBA00001554"/>
    </source>
</evidence>
<dbReference type="InParanoid" id="A0A0V0R0B0"/>
<sequence length="182" mass="21416">MIYKIVRNFGFFNKQISTKYGKKCCRYNQDGKPLQPEIVSQLYGTVSEFINGWQIQQDSRRLVKHFYIEDYLMGIQFIKEVAKIDALSSRNCPSFSVEKGEVLTLNLYSPPLDGLSQKDFELAMAINRINFKEYFLIEIDSPDNYKKQVQAYRLKKQSEEIQAKLAQEFQSDQKQQEQKQQI</sequence>
<keyword evidence="4" id="KW-0456">Lyase</keyword>
<dbReference type="EC" id="4.2.1.96" evidence="3"/>
<dbReference type="InterPro" id="IPR001533">
    <property type="entry name" value="Pterin_deHydtase"/>
</dbReference>
<comment type="catalytic activity">
    <reaction evidence="1">
        <text>(4aS,6R)-4a-hydroxy-L-erythro-5,6,7,8-tetrahydrobiopterin = (6R)-L-erythro-6,7-dihydrobiopterin + H2O</text>
        <dbReference type="Rhea" id="RHEA:11920"/>
        <dbReference type="ChEBI" id="CHEBI:15377"/>
        <dbReference type="ChEBI" id="CHEBI:15642"/>
        <dbReference type="ChEBI" id="CHEBI:43120"/>
        <dbReference type="EC" id="4.2.1.96"/>
    </reaction>
</comment>
<dbReference type="OrthoDB" id="277398at2759"/>
<comment type="caution">
    <text evidence="5">The sequence shown here is derived from an EMBL/GenBank/DDBJ whole genome shotgun (WGS) entry which is preliminary data.</text>
</comment>
<evidence type="ECO:0000313" key="5">
    <source>
        <dbReference type="EMBL" id="KRX07970.1"/>
    </source>
</evidence>
<dbReference type="OMA" id="CCRYNQD"/>
<evidence type="ECO:0000313" key="6">
    <source>
        <dbReference type="Proteomes" id="UP000054937"/>
    </source>
</evidence>
<dbReference type="GO" id="GO:0008124">
    <property type="term" value="F:4-alpha-hydroxytetrahydrobiopterin dehydratase activity"/>
    <property type="evidence" value="ECO:0007669"/>
    <property type="project" value="UniProtKB-EC"/>
</dbReference>
<keyword evidence="6" id="KW-1185">Reference proteome</keyword>
<evidence type="ECO:0000256" key="2">
    <source>
        <dbReference type="ARBA" id="ARBA00006472"/>
    </source>
</evidence>
<dbReference type="InterPro" id="IPR036428">
    <property type="entry name" value="PCD_sf"/>
</dbReference>
<organism evidence="5 6">
    <name type="scientific">Pseudocohnilembus persalinus</name>
    <name type="common">Ciliate</name>
    <dbReference type="NCBI Taxonomy" id="266149"/>
    <lineage>
        <taxon>Eukaryota</taxon>
        <taxon>Sar</taxon>
        <taxon>Alveolata</taxon>
        <taxon>Ciliophora</taxon>
        <taxon>Intramacronucleata</taxon>
        <taxon>Oligohymenophorea</taxon>
        <taxon>Scuticociliatia</taxon>
        <taxon>Philasterida</taxon>
        <taxon>Pseudocohnilembidae</taxon>
        <taxon>Pseudocohnilembus</taxon>
    </lineage>
</organism>
<dbReference type="SUPFAM" id="SSF55248">
    <property type="entry name" value="PCD-like"/>
    <property type="match status" value="1"/>
</dbReference>
<accession>A0A0V0R0B0</accession>
<dbReference type="Proteomes" id="UP000054937">
    <property type="component" value="Unassembled WGS sequence"/>
</dbReference>
<comment type="similarity">
    <text evidence="2">Belongs to the pterin-4-alpha-carbinolamine dehydratase family.</text>
</comment>
<dbReference type="AlphaFoldDB" id="A0A0V0R0B0"/>
<dbReference type="Gene3D" id="3.30.1360.20">
    <property type="entry name" value="Transcriptional coactivator/pterin dehydratase"/>
    <property type="match status" value="1"/>
</dbReference>
<dbReference type="EMBL" id="LDAU01000077">
    <property type="protein sequence ID" value="KRX07970.1"/>
    <property type="molecule type" value="Genomic_DNA"/>
</dbReference>
<evidence type="ECO:0000256" key="3">
    <source>
        <dbReference type="ARBA" id="ARBA00013252"/>
    </source>
</evidence>
<dbReference type="Pfam" id="PF01329">
    <property type="entry name" value="Pterin_4a"/>
    <property type="match status" value="1"/>
</dbReference>
<name>A0A0V0R0B0_PSEPJ</name>
<protein>
    <recommendedName>
        <fullName evidence="3">4a-hydroxytetrahydrobiopterin dehydratase</fullName>
        <ecNumber evidence="3">4.2.1.96</ecNumber>
    </recommendedName>
</protein>
<dbReference type="GO" id="GO:0006729">
    <property type="term" value="P:tetrahydrobiopterin biosynthetic process"/>
    <property type="evidence" value="ECO:0007669"/>
    <property type="project" value="InterPro"/>
</dbReference>
<reference evidence="5 6" key="1">
    <citation type="journal article" date="2015" name="Sci. Rep.">
        <title>Genome of the facultative scuticociliatosis pathogen Pseudocohnilembus persalinus provides insight into its virulence through horizontal gene transfer.</title>
        <authorList>
            <person name="Xiong J."/>
            <person name="Wang G."/>
            <person name="Cheng J."/>
            <person name="Tian M."/>
            <person name="Pan X."/>
            <person name="Warren A."/>
            <person name="Jiang C."/>
            <person name="Yuan D."/>
            <person name="Miao W."/>
        </authorList>
    </citation>
    <scope>NUCLEOTIDE SEQUENCE [LARGE SCALE GENOMIC DNA]</scope>
    <source>
        <strain evidence="5">36N120E</strain>
    </source>
</reference>
<evidence type="ECO:0000256" key="4">
    <source>
        <dbReference type="ARBA" id="ARBA00023239"/>
    </source>
</evidence>
<proteinExistence type="inferred from homology"/>